<evidence type="ECO:0000313" key="2">
    <source>
        <dbReference type="EMBL" id="CAG9119658.1"/>
    </source>
</evidence>
<gene>
    <name evidence="2" type="ORF">PLXY2_LOCUS6843</name>
</gene>
<reference evidence="2" key="1">
    <citation type="submission" date="2020-11" db="EMBL/GenBank/DDBJ databases">
        <authorList>
            <person name="Whiteford S."/>
        </authorList>
    </citation>
    <scope>NUCLEOTIDE SEQUENCE</scope>
</reference>
<accession>A0A8S4EYI1</accession>
<protein>
    <submittedName>
        <fullName evidence="2">(diamondback moth) hypothetical protein</fullName>
    </submittedName>
</protein>
<keyword evidence="3" id="KW-1185">Reference proteome</keyword>
<sequence length="68" mass="7674">MTSAPIIIPRRPLPERREAARRRLAPSPAPSSPAPTSKLFRPTDLEFNPPPLKESAGEAIYIYDDRQY</sequence>
<name>A0A8S4EYI1_PLUXY</name>
<evidence type="ECO:0000313" key="3">
    <source>
        <dbReference type="Proteomes" id="UP000653454"/>
    </source>
</evidence>
<evidence type="ECO:0000256" key="1">
    <source>
        <dbReference type="SAM" id="MobiDB-lite"/>
    </source>
</evidence>
<dbReference type="EMBL" id="CAJHNJ030000022">
    <property type="protein sequence ID" value="CAG9119658.1"/>
    <property type="molecule type" value="Genomic_DNA"/>
</dbReference>
<comment type="caution">
    <text evidence="2">The sequence shown here is derived from an EMBL/GenBank/DDBJ whole genome shotgun (WGS) entry which is preliminary data.</text>
</comment>
<dbReference type="AlphaFoldDB" id="A0A8S4EYI1"/>
<feature type="region of interest" description="Disordered" evidence="1">
    <location>
        <begin position="1"/>
        <end position="58"/>
    </location>
</feature>
<dbReference type="Proteomes" id="UP000653454">
    <property type="component" value="Unassembled WGS sequence"/>
</dbReference>
<proteinExistence type="predicted"/>
<organism evidence="2 3">
    <name type="scientific">Plutella xylostella</name>
    <name type="common">Diamondback moth</name>
    <name type="synonym">Plutella maculipennis</name>
    <dbReference type="NCBI Taxonomy" id="51655"/>
    <lineage>
        <taxon>Eukaryota</taxon>
        <taxon>Metazoa</taxon>
        <taxon>Ecdysozoa</taxon>
        <taxon>Arthropoda</taxon>
        <taxon>Hexapoda</taxon>
        <taxon>Insecta</taxon>
        <taxon>Pterygota</taxon>
        <taxon>Neoptera</taxon>
        <taxon>Endopterygota</taxon>
        <taxon>Lepidoptera</taxon>
        <taxon>Glossata</taxon>
        <taxon>Ditrysia</taxon>
        <taxon>Yponomeutoidea</taxon>
        <taxon>Plutellidae</taxon>
        <taxon>Plutella</taxon>
    </lineage>
</organism>
<feature type="compositionally biased region" description="Low complexity" evidence="1">
    <location>
        <begin position="1"/>
        <end position="10"/>
    </location>
</feature>